<proteinExistence type="predicted"/>
<organism evidence="2">
    <name type="scientific">Neobodo designis</name>
    <name type="common">Flagellated protozoan</name>
    <name type="synonym">Bodo designis</name>
    <dbReference type="NCBI Taxonomy" id="312471"/>
    <lineage>
        <taxon>Eukaryota</taxon>
        <taxon>Discoba</taxon>
        <taxon>Euglenozoa</taxon>
        <taxon>Kinetoplastea</taxon>
        <taxon>Metakinetoplastina</taxon>
        <taxon>Neobodonida</taxon>
        <taxon>Neobodo</taxon>
    </lineage>
</organism>
<dbReference type="EMBL" id="HBGF01020224">
    <property type="protein sequence ID" value="CAD9113401.1"/>
    <property type="molecule type" value="Transcribed_RNA"/>
</dbReference>
<sequence>MAGVLVAAHKQLKCFAEAMVDSYSVFHGVDYSLTLALFTFALESSKRMVILACVSFALCIAFVVTFLTDAVTVFSKRETHVSVATYVIIVTQIVATAVSVSQLALKPDPFRDYPSPGRSGKIAKGPTQKLRAFVIVWWRANIGKIRHSAAKMLIGFVLIWTLLEGPLKALSWGIETLIYLNVPNLVGFTCLSCVVSIIRTTHGWRWLSCRPQYKKPILILVLPYSLAWLYTMVFFECSVGVTVMTIFAVWTLTGHAIDICREHEVSESGPVSWRFVDKEGNVDRHVPVGLACHLEDAVLRAHRTPALVSMEHKCDISKMTIQSRGEPDVKRLKRVVRSNPSAASPPGLRTLLSQFLPRLLLMQSRTSFNGSRFNRTRIILKCFTALIAGVIASLVVGAVVQETVAILQPVDVGLLRRPSHDNGSEEVVVQHLVADLHFVFNSSSEALNVNSSRVSGQGDGYGQLCQRSHHGIDMFEMALMSVGPYLNNASSVARFVDSVNVGLSSDWEVMFPRIGDPGPSRAPRSPWKSIVEVHSRQRNTTLVAIRGTDPTSMFDMLQDVSIYVESFLYQLMTHILPAAHLVPTSLICDAIGLASALEAYTVPWVDRRDASSTSSHHFHDIVIDHVHAIDSARRPRVAFVGHSLGGAIGHIAAARTGLHSFGIQSPGIVLPRKKLGLATSQIHRATTTVAISHDIVPLIGWQAGDVLHAECTDRIRERCHIAEQVVAAIWQNCESVRKRHPRLTDVWVA</sequence>
<evidence type="ECO:0008006" key="3">
    <source>
        <dbReference type="Google" id="ProtNLM"/>
    </source>
</evidence>
<feature type="transmembrane region" description="Helical" evidence="1">
    <location>
        <begin position="177"/>
        <end position="197"/>
    </location>
</feature>
<reference evidence="2" key="1">
    <citation type="submission" date="2021-01" db="EMBL/GenBank/DDBJ databases">
        <authorList>
            <person name="Corre E."/>
            <person name="Pelletier E."/>
            <person name="Niang G."/>
            <person name="Scheremetjew M."/>
            <person name="Finn R."/>
            <person name="Kale V."/>
            <person name="Holt S."/>
            <person name="Cochrane G."/>
            <person name="Meng A."/>
            <person name="Brown T."/>
            <person name="Cohen L."/>
        </authorList>
    </citation>
    <scope>NUCLEOTIDE SEQUENCE</scope>
    <source>
        <strain evidence="2">CCAP 1951/1</strain>
    </source>
</reference>
<accession>A0A7S1LUC9</accession>
<keyword evidence="1" id="KW-0812">Transmembrane</keyword>
<dbReference type="AlphaFoldDB" id="A0A7S1LUC9"/>
<feature type="transmembrane region" description="Helical" evidence="1">
    <location>
        <begin position="83"/>
        <end position="105"/>
    </location>
</feature>
<name>A0A7S1LUC9_NEODS</name>
<keyword evidence="1" id="KW-0472">Membrane</keyword>
<protein>
    <recommendedName>
        <fullName evidence="3">Fungal lipase-like domain-containing protein</fullName>
    </recommendedName>
</protein>
<feature type="transmembrane region" description="Helical" evidence="1">
    <location>
        <begin position="25"/>
        <end position="42"/>
    </location>
</feature>
<dbReference type="Gene3D" id="3.40.50.1820">
    <property type="entry name" value="alpha/beta hydrolase"/>
    <property type="match status" value="1"/>
</dbReference>
<dbReference type="SUPFAM" id="SSF53474">
    <property type="entry name" value="alpha/beta-Hydrolases"/>
    <property type="match status" value="1"/>
</dbReference>
<keyword evidence="1" id="KW-1133">Transmembrane helix</keyword>
<evidence type="ECO:0000256" key="1">
    <source>
        <dbReference type="SAM" id="Phobius"/>
    </source>
</evidence>
<feature type="transmembrane region" description="Helical" evidence="1">
    <location>
        <begin position="378"/>
        <end position="400"/>
    </location>
</feature>
<feature type="transmembrane region" description="Helical" evidence="1">
    <location>
        <begin position="49"/>
        <end position="71"/>
    </location>
</feature>
<evidence type="ECO:0000313" key="2">
    <source>
        <dbReference type="EMBL" id="CAD9113401.1"/>
    </source>
</evidence>
<gene>
    <name evidence="2" type="ORF">NDES1114_LOCUS13368</name>
</gene>
<dbReference type="InterPro" id="IPR029058">
    <property type="entry name" value="AB_hydrolase_fold"/>
</dbReference>